<feature type="transmembrane region" description="Helical" evidence="7">
    <location>
        <begin position="320"/>
        <end position="346"/>
    </location>
</feature>
<evidence type="ECO:0000259" key="9">
    <source>
        <dbReference type="PROSITE" id="PS50928"/>
    </source>
</evidence>
<evidence type="ECO:0000256" key="6">
    <source>
        <dbReference type="ARBA" id="ARBA00023136"/>
    </source>
</evidence>
<dbReference type="PANTHER" id="PTHR43163">
    <property type="entry name" value="DIPEPTIDE TRANSPORT SYSTEM PERMEASE PROTEIN DPPB-RELATED"/>
    <property type="match status" value="1"/>
</dbReference>
<dbReference type="InterPro" id="IPR045621">
    <property type="entry name" value="BPD_transp_1_N"/>
</dbReference>
<feature type="transmembrane region" description="Helical" evidence="7">
    <location>
        <begin position="217"/>
        <end position="237"/>
    </location>
</feature>
<evidence type="ECO:0000256" key="1">
    <source>
        <dbReference type="ARBA" id="ARBA00004651"/>
    </source>
</evidence>
<feature type="domain" description="ABC transmembrane type-1" evidence="9">
    <location>
        <begin position="129"/>
        <end position="343"/>
    </location>
</feature>
<comment type="subcellular location">
    <subcellularLocation>
        <location evidence="1 7">Cell membrane</location>
        <topology evidence="1 7">Multi-pass membrane protein</topology>
    </subcellularLocation>
</comment>
<dbReference type="EMBL" id="FO203427">
    <property type="protein sequence ID" value="CCH48382.1"/>
    <property type="molecule type" value="Genomic_DNA"/>
</dbReference>
<keyword evidence="5 7" id="KW-1133">Transmembrane helix</keyword>
<dbReference type="Pfam" id="PF00528">
    <property type="entry name" value="BPD_transp_1"/>
    <property type="match status" value="1"/>
</dbReference>
<feature type="transmembrane region" description="Helical" evidence="7">
    <location>
        <begin position="133"/>
        <end position="157"/>
    </location>
</feature>
<keyword evidence="3" id="KW-1003">Cell membrane</keyword>
<evidence type="ECO:0000256" key="2">
    <source>
        <dbReference type="ARBA" id="ARBA00022448"/>
    </source>
</evidence>
<keyword evidence="11" id="KW-1185">Reference proteome</keyword>
<dbReference type="InterPro" id="IPR000515">
    <property type="entry name" value="MetI-like"/>
</dbReference>
<keyword evidence="2 7" id="KW-0813">Transport</keyword>
<evidence type="ECO:0000313" key="10">
    <source>
        <dbReference type="EMBL" id="CCH48382.1"/>
    </source>
</evidence>
<name>M1WRN4_PSEP2</name>
<dbReference type="PATRIC" id="fig|879567.3.peg.1178"/>
<dbReference type="HOGENOM" id="CLU_036879_0_2_7"/>
<dbReference type="Pfam" id="PF19300">
    <property type="entry name" value="BPD_transp_1_N"/>
    <property type="match status" value="1"/>
</dbReference>
<dbReference type="Gene3D" id="1.10.3720.10">
    <property type="entry name" value="MetI-like"/>
    <property type="match status" value="1"/>
</dbReference>
<sequence>MEVDLQIDSTYDGTESSSSPRPPSSYSLLLTMIKFLGRKTTRLILLMVSVATISFVLVSLSPVDPIDAYLGPAILKVSPEQREVIAHRWGLDKPPVERFGKWAGNLLSGDFGISTIYNEPVLSVIGKRFATSFWLMVLAWTLSGILGFAMGVFAGACKSTIVDRSISTYAYTMASTPTFWVGMVMLTVFSIQLGWTPVCCAGPIGMEPGQVSLLQRLHHLVLPALTLSLVGVAQITLHTREKTVDALNSDYAVFAMAQGESRLGVAFRSALRNVALPAITLQFASLGELFGGAVLAEQVFAYPGLGKATVEAGFRGDIPLLLGIVLFSTIFVYIGNTTADLLYLLIDPRMRQSHGKSHMRRSH</sequence>
<feature type="region of interest" description="Disordered" evidence="8">
    <location>
        <begin position="1"/>
        <end position="23"/>
    </location>
</feature>
<protein>
    <submittedName>
        <fullName evidence="10">Binding-protein-dependent transport systems inner membrane component</fullName>
    </submittedName>
</protein>
<feature type="transmembrane region" description="Helical" evidence="7">
    <location>
        <begin position="274"/>
        <end position="300"/>
    </location>
</feature>
<dbReference type="GO" id="GO:0055085">
    <property type="term" value="P:transmembrane transport"/>
    <property type="evidence" value="ECO:0007669"/>
    <property type="project" value="InterPro"/>
</dbReference>
<dbReference type="PANTHER" id="PTHR43163:SF6">
    <property type="entry name" value="DIPEPTIDE TRANSPORT SYSTEM PERMEASE PROTEIN DPPB-RELATED"/>
    <property type="match status" value="1"/>
</dbReference>
<feature type="transmembrane region" description="Helical" evidence="7">
    <location>
        <begin position="43"/>
        <end position="63"/>
    </location>
</feature>
<keyword evidence="4 7" id="KW-0812">Transmembrane</keyword>
<dbReference type="BioCyc" id="DPIE1322246:BN4_RS05760-MONOMER"/>
<dbReference type="InterPro" id="IPR035906">
    <property type="entry name" value="MetI-like_sf"/>
</dbReference>
<reference evidence="11" key="2">
    <citation type="journal article" date="2013" name="Stand. Genomic Sci.">
        <title>Complete genome sequence of Desulfocapsa sulfexigens, a marine deltaproteobacterium specialized in disproportionating inorganic sulfur compounds.</title>
        <authorList>
            <person name="Finster K.W."/>
            <person name="Kjeldsen K.U."/>
            <person name="Kube M."/>
            <person name="Reinhardt R."/>
            <person name="Mussmann M."/>
            <person name="Amann R."/>
            <person name="Schreiber L."/>
        </authorList>
    </citation>
    <scope>NUCLEOTIDE SEQUENCE [LARGE SCALE GENOMIC DNA]</scope>
    <source>
        <strain evidence="11">DSM 10523 / SB164P1</strain>
    </source>
</reference>
<dbReference type="GO" id="GO:0005886">
    <property type="term" value="C:plasma membrane"/>
    <property type="evidence" value="ECO:0007669"/>
    <property type="project" value="UniProtKB-SubCell"/>
</dbReference>
<proteinExistence type="inferred from homology"/>
<dbReference type="SUPFAM" id="SSF161098">
    <property type="entry name" value="MetI-like"/>
    <property type="match status" value="1"/>
</dbReference>
<evidence type="ECO:0000256" key="8">
    <source>
        <dbReference type="SAM" id="MobiDB-lite"/>
    </source>
</evidence>
<dbReference type="STRING" id="1322246.BN4_11145"/>
<evidence type="ECO:0000256" key="5">
    <source>
        <dbReference type="ARBA" id="ARBA00022989"/>
    </source>
</evidence>
<evidence type="ECO:0000256" key="4">
    <source>
        <dbReference type="ARBA" id="ARBA00022692"/>
    </source>
</evidence>
<gene>
    <name evidence="10" type="ordered locus">BN4_11145</name>
</gene>
<dbReference type="AlphaFoldDB" id="M1WRN4"/>
<evidence type="ECO:0000313" key="11">
    <source>
        <dbReference type="Proteomes" id="UP000011724"/>
    </source>
</evidence>
<feature type="transmembrane region" description="Helical" evidence="7">
    <location>
        <begin position="178"/>
        <end position="197"/>
    </location>
</feature>
<dbReference type="Proteomes" id="UP000011724">
    <property type="component" value="Chromosome"/>
</dbReference>
<dbReference type="KEGG" id="dpi:BN4_11145"/>
<evidence type="ECO:0000256" key="3">
    <source>
        <dbReference type="ARBA" id="ARBA00022475"/>
    </source>
</evidence>
<accession>M1WRN4</accession>
<dbReference type="eggNOG" id="COG0601">
    <property type="taxonomic scope" value="Bacteria"/>
</dbReference>
<reference evidence="10 11" key="1">
    <citation type="journal article" date="2013" name="PLoS ONE">
        <title>The first genomic and proteomic characterization of a deep-sea sulfate reducer: insights into the piezophilic lifestyle of Desulfovibrio piezophilus.</title>
        <authorList>
            <person name="Pradel N."/>
            <person name="Ji B."/>
            <person name="Gimenez G."/>
            <person name="Talla E."/>
            <person name="Lenoble P."/>
            <person name="Garel M."/>
            <person name="Tamburini C."/>
            <person name="Fourquet P."/>
            <person name="Lebrun R."/>
            <person name="Bertin P."/>
            <person name="Denis Y."/>
            <person name="Pophillat M."/>
            <person name="Barbe V."/>
            <person name="Ollivier B."/>
            <person name="Dolla A."/>
        </authorList>
    </citation>
    <scope>NUCLEOTIDE SEQUENCE [LARGE SCALE GENOMIC DNA]</scope>
    <source>
        <strain evidence="11">DSM 10523 / SB164P1</strain>
    </source>
</reference>
<dbReference type="CDD" id="cd06261">
    <property type="entry name" value="TM_PBP2"/>
    <property type="match status" value="1"/>
</dbReference>
<dbReference type="PROSITE" id="PS50928">
    <property type="entry name" value="ABC_TM1"/>
    <property type="match status" value="1"/>
</dbReference>
<organism evidence="10 11">
    <name type="scientific">Pseudodesulfovibrio piezophilus (strain DSM 21447 / JCM 15486 / C1TLV30)</name>
    <name type="common">Desulfovibrio piezophilus</name>
    <dbReference type="NCBI Taxonomy" id="1322246"/>
    <lineage>
        <taxon>Bacteria</taxon>
        <taxon>Pseudomonadati</taxon>
        <taxon>Thermodesulfobacteriota</taxon>
        <taxon>Desulfovibrionia</taxon>
        <taxon>Desulfovibrionales</taxon>
        <taxon>Desulfovibrionaceae</taxon>
    </lineage>
</organism>
<keyword evidence="6 7" id="KW-0472">Membrane</keyword>
<evidence type="ECO:0000256" key="7">
    <source>
        <dbReference type="RuleBase" id="RU363032"/>
    </source>
</evidence>
<comment type="similarity">
    <text evidence="7">Belongs to the binding-protein-dependent transport system permease family.</text>
</comment>